<accession>A0ABZ1YI44</accession>
<keyword evidence="2" id="KW-0614">Plasmid</keyword>
<gene>
    <name evidence="2" type="ORF">OIE82_34695</name>
</gene>
<proteinExistence type="predicted"/>
<organism evidence="2">
    <name type="scientific">Streptomyces althioticus</name>
    <dbReference type="NCBI Taxonomy" id="83380"/>
    <lineage>
        <taxon>Bacteria</taxon>
        <taxon>Bacillati</taxon>
        <taxon>Actinomycetota</taxon>
        <taxon>Actinomycetes</taxon>
        <taxon>Kitasatosporales</taxon>
        <taxon>Streptomycetaceae</taxon>
        <taxon>Streptomyces</taxon>
        <taxon>Streptomyces althioticus group</taxon>
    </lineage>
</organism>
<evidence type="ECO:0000313" key="2">
    <source>
        <dbReference type="EMBL" id="WUU58327.1"/>
    </source>
</evidence>
<sequence>MPHTGAARTSTGADQLHDAPPAPEPDDDERAVRDWLHQDQYGYGLPDTPAKESY</sequence>
<name>A0ABZ1YI44_9ACTN</name>
<reference evidence="2" key="1">
    <citation type="submission" date="2022-10" db="EMBL/GenBank/DDBJ databases">
        <title>The complete genomes of actinobacterial strains from the NBC collection.</title>
        <authorList>
            <person name="Joergensen T.S."/>
            <person name="Alvarez Arevalo M."/>
            <person name="Sterndorff E.B."/>
            <person name="Faurdal D."/>
            <person name="Vuksanovic O."/>
            <person name="Mourched A.-S."/>
            <person name="Charusanti P."/>
            <person name="Shaw S."/>
            <person name="Blin K."/>
            <person name="Weber T."/>
        </authorList>
    </citation>
    <scope>NUCLEOTIDE SEQUENCE [LARGE SCALE GENOMIC DNA]</scope>
    <source>
        <strain evidence="2">NBC 01686</strain>
        <plasmid evidence="2">unnamed1</plasmid>
    </source>
</reference>
<evidence type="ECO:0000256" key="1">
    <source>
        <dbReference type="SAM" id="MobiDB-lite"/>
    </source>
</evidence>
<feature type="region of interest" description="Disordered" evidence="1">
    <location>
        <begin position="1"/>
        <end position="30"/>
    </location>
</feature>
<geneLocation type="plasmid" evidence="2">
    <name>unnamed1</name>
</geneLocation>
<protein>
    <submittedName>
        <fullName evidence="2">Uncharacterized protein</fullName>
    </submittedName>
</protein>
<dbReference type="EMBL" id="CP109208">
    <property type="protein sequence ID" value="WUU58327.1"/>
    <property type="molecule type" value="Genomic_DNA"/>
</dbReference>